<evidence type="ECO:0000259" key="17">
    <source>
        <dbReference type="PROSITE" id="PS50013"/>
    </source>
</evidence>
<dbReference type="InterPro" id="IPR000953">
    <property type="entry name" value="Chromo/chromo_shadow_dom"/>
</dbReference>
<keyword evidence="9" id="KW-0460">Magnesium</keyword>
<evidence type="ECO:0000256" key="2">
    <source>
        <dbReference type="ARBA" id="ARBA00022679"/>
    </source>
</evidence>
<dbReference type="InterPro" id="IPR043502">
    <property type="entry name" value="DNA/RNA_pol_sf"/>
</dbReference>
<dbReference type="Gene3D" id="1.10.340.70">
    <property type="match status" value="1"/>
</dbReference>
<dbReference type="Pfam" id="PF17919">
    <property type="entry name" value="RT_RNaseH_2"/>
    <property type="match status" value="1"/>
</dbReference>
<dbReference type="Pfam" id="PF19259">
    <property type="entry name" value="Ty3_capsid"/>
    <property type="match status" value="1"/>
</dbReference>
<evidence type="ECO:0000256" key="13">
    <source>
        <dbReference type="ARBA" id="ARBA00023125"/>
    </source>
</evidence>
<dbReference type="InterPro" id="IPR001969">
    <property type="entry name" value="Aspartic_peptidase_AS"/>
</dbReference>
<evidence type="ECO:0000256" key="14">
    <source>
        <dbReference type="ARBA" id="ARBA00023172"/>
    </source>
</evidence>
<dbReference type="Gene3D" id="3.30.70.270">
    <property type="match status" value="2"/>
</dbReference>
<dbReference type="GeneID" id="140010651"/>
<dbReference type="SUPFAM" id="SSF56672">
    <property type="entry name" value="DNA/RNA polymerases"/>
    <property type="match status" value="1"/>
</dbReference>
<keyword evidence="1" id="KW-0645">Protease</keyword>
<evidence type="ECO:0000256" key="6">
    <source>
        <dbReference type="ARBA" id="ARBA00022750"/>
    </source>
</evidence>
<feature type="region of interest" description="Disordered" evidence="16">
    <location>
        <begin position="78"/>
        <end position="101"/>
    </location>
</feature>
<dbReference type="SUPFAM" id="SSF54160">
    <property type="entry name" value="Chromo domain-like"/>
    <property type="match status" value="1"/>
</dbReference>
<evidence type="ECO:0000256" key="3">
    <source>
        <dbReference type="ARBA" id="ARBA00022695"/>
    </source>
</evidence>
<keyword evidence="6" id="KW-0064">Aspartyl protease</keyword>
<keyword evidence="11" id="KW-0695">RNA-directed DNA polymerase</keyword>
<evidence type="ECO:0000256" key="11">
    <source>
        <dbReference type="ARBA" id="ARBA00022918"/>
    </source>
</evidence>
<dbReference type="InterPro" id="IPR036397">
    <property type="entry name" value="RNaseH_sf"/>
</dbReference>
<keyword evidence="19" id="KW-1185">Reference proteome</keyword>
<dbReference type="SUPFAM" id="SSF53098">
    <property type="entry name" value="Ribonuclease H-like"/>
    <property type="match status" value="1"/>
</dbReference>
<keyword evidence="14" id="KW-0233">DNA recombination</keyword>
<dbReference type="Pfam" id="PF24626">
    <property type="entry name" value="SH3_Tf2-1"/>
    <property type="match status" value="1"/>
</dbReference>
<keyword evidence="13" id="KW-0238">DNA-binding</keyword>
<proteinExistence type="predicted"/>
<evidence type="ECO:0000256" key="5">
    <source>
        <dbReference type="ARBA" id="ARBA00022723"/>
    </source>
</evidence>
<evidence type="ECO:0000256" key="12">
    <source>
        <dbReference type="ARBA" id="ARBA00022932"/>
    </source>
</evidence>
<dbReference type="Gene3D" id="3.30.420.10">
    <property type="entry name" value="Ribonuclease H-like superfamily/Ribonuclease H"/>
    <property type="match status" value="2"/>
</dbReference>
<evidence type="ECO:0000313" key="20">
    <source>
        <dbReference type="RefSeq" id="XP_071914060.1"/>
    </source>
</evidence>
<gene>
    <name evidence="20" type="primary">LOC140010651</name>
</gene>
<evidence type="ECO:0000256" key="7">
    <source>
        <dbReference type="ARBA" id="ARBA00022759"/>
    </source>
</evidence>
<dbReference type="InterPro" id="IPR016197">
    <property type="entry name" value="Chromo-like_dom_sf"/>
</dbReference>
<keyword evidence="10" id="KW-0229">DNA integration</keyword>
<dbReference type="PROSITE" id="PS50013">
    <property type="entry name" value="CHROMO_2"/>
    <property type="match status" value="1"/>
</dbReference>
<evidence type="ECO:0000256" key="15">
    <source>
        <dbReference type="ARBA" id="ARBA00023268"/>
    </source>
</evidence>
<keyword evidence="5" id="KW-0479">Metal-binding</keyword>
<evidence type="ECO:0008006" key="21">
    <source>
        <dbReference type="Google" id="ProtNLM"/>
    </source>
</evidence>
<evidence type="ECO:0000256" key="10">
    <source>
        <dbReference type="ARBA" id="ARBA00022908"/>
    </source>
</evidence>
<dbReference type="InterPro" id="IPR045358">
    <property type="entry name" value="Ty3_capsid"/>
</dbReference>
<organism evidence="19 20">
    <name type="scientific">Coffea arabica</name>
    <name type="common">Arabian coffee</name>
    <dbReference type="NCBI Taxonomy" id="13443"/>
    <lineage>
        <taxon>Eukaryota</taxon>
        <taxon>Viridiplantae</taxon>
        <taxon>Streptophyta</taxon>
        <taxon>Embryophyta</taxon>
        <taxon>Tracheophyta</taxon>
        <taxon>Spermatophyta</taxon>
        <taxon>Magnoliopsida</taxon>
        <taxon>eudicotyledons</taxon>
        <taxon>Gunneridae</taxon>
        <taxon>Pentapetalae</taxon>
        <taxon>asterids</taxon>
        <taxon>lamiids</taxon>
        <taxon>Gentianales</taxon>
        <taxon>Rubiaceae</taxon>
        <taxon>Ixoroideae</taxon>
        <taxon>Gardenieae complex</taxon>
        <taxon>Bertiereae - Coffeeae clade</taxon>
        <taxon>Coffeeae</taxon>
        <taxon>Coffea</taxon>
    </lineage>
</organism>
<reference evidence="20" key="1">
    <citation type="submission" date="2025-08" db="UniProtKB">
        <authorList>
            <consortium name="RefSeq"/>
        </authorList>
    </citation>
    <scope>IDENTIFICATION</scope>
    <source>
        <tissue evidence="20">Leaves</tissue>
    </source>
</reference>
<dbReference type="Proteomes" id="UP001652660">
    <property type="component" value="Chromosome 7c"/>
</dbReference>
<evidence type="ECO:0000259" key="18">
    <source>
        <dbReference type="PROSITE" id="PS50994"/>
    </source>
</evidence>
<feature type="compositionally biased region" description="Basic and acidic residues" evidence="16">
    <location>
        <begin position="78"/>
        <end position="88"/>
    </location>
</feature>
<protein>
    <recommendedName>
        <fullName evidence="21">Chromo domain-containing protein</fullName>
    </recommendedName>
</protein>
<accession>A0ABM4V3E5</accession>
<evidence type="ECO:0000256" key="8">
    <source>
        <dbReference type="ARBA" id="ARBA00022801"/>
    </source>
</evidence>
<evidence type="ECO:0000256" key="4">
    <source>
        <dbReference type="ARBA" id="ARBA00022722"/>
    </source>
</evidence>
<dbReference type="Pfam" id="PF17921">
    <property type="entry name" value="Integrase_H2C2"/>
    <property type="match status" value="1"/>
</dbReference>
<dbReference type="CDD" id="cd01647">
    <property type="entry name" value="RT_LTR"/>
    <property type="match status" value="1"/>
</dbReference>
<dbReference type="InterPro" id="IPR001584">
    <property type="entry name" value="Integrase_cat-core"/>
</dbReference>
<dbReference type="InterPro" id="IPR050951">
    <property type="entry name" value="Retrovirus_Pol_polyprotein"/>
</dbReference>
<keyword evidence="12" id="KW-0239">DNA-directed DNA polymerase</keyword>
<dbReference type="RefSeq" id="XP_071914060.1">
    <property type="nucleotide sequence ID" value="XM_072057959.1"/>
</dbReference>
<evidence type="ECO:0000256" key="16">
    <source>
        <dbReference type="SAM" id="MobiDB-lite"/>
    </source>
</evidence>
<dbReference type="PANTHER" id="PTHR37984:SF5">
    <property type="entry name" value="PROTEIN NYNRIN-LIKE"/>
    <property type="match status" value="1"/>
</dbReference>
<dbReference type="InterPro" id="IPR056924">
    <property type="entry name" value="SH3_Tf2-1"/>
</dbReference>
<keyword evidence="15" id="KW-0511">Multifunctional enzyme</keyword>
<keyword evidence="3" id="KW-0548">Nucleotidyltransferase</keyword>
<keyword evidence="8" id="KW-0378">Hydrolase</keyword>
<evidence type="ECO:0000256" key="9">
    <source>
        <dbReference type="ARBA" id="ARBA00022842"/>
    </source>
</evidence>
<feature type="domain" description="Integrase catalytic" evidence="18">
    <location>
        <begin position="863"/>
        <end position="1003"/>
    </location>
</feature>
<keyword evidence="4" id="KW-0540">Nuclease</keyword>
<dbReference type="InterPro" id="IPR041588">
    <property type="entry name" value="Integrase_H2C2"/>
</dbReference>
<dbReference type="PANTHER" id="PTHR37984">
    <property type="entry name" value="PROTEIN CBG26694"/>
    <property type="match status" value="1"/>
</dbReference>
<sequence>MAESTRFKTLEEQIKKQDIKLQDVMEGLQASQAQQLKMREKFRTELKDSNRRMEGLLAEMKHEFSTFMKVMMNNEKAVPEEDRQKIEQTPRLPTPSLNQRLPVGLENNRMTRKEVGKFLIPNPLKIDLPMFHGENPREWIKKCNKCYLNYQIPEDHKMEVIEMYLEGKADNWFHGVKLEKPGLTWGTFEELLYKIFDNRIGRDVVEEFNKLQQVGQVEEYQEKFEELKTFMMIKNPHLGEEYFVSSFISGLKDEIKTMVRMLSPATLSEAFEMATLQEDALKLQVRNWKTILENKFGISRSSSQQQIHSSHYKVPSTSTFRNTLFKGKPISTADAEPKRLSAQELQYRRSNGLCFKCGEKFGQGHQCKSGHLNLLISEEEEDSKFEDALGEHYGATGNPRQVMEMFLHTLSDALQRKTITLVGEVDGEDMLILVDTGSSDSYISNEKLTISLHNQGEVVQLRRQAKNCDLDLIRGNDLRNFIEYKKQMCLAMRMGQGNPSEKKDMPIEVQGIIEEFVDVFKAPSELPPTKEIDHEIPLKQESQAFKMKPYRYPHSQKDEIEKQATDMLQHGIIIHSNSPFASPVFLVKKKEGTWSFCVDYRHFNEMTIKDRYPIPNVDELINELAGSSPTLESHLDHLRTVLVVLREHKLFAKRSKRSFVQQTVDYLGHTISENGVSMDQSKKPFTIETDASGNGIGAVLMQEGHPIVFLSKALSPRNLGLSAYEKELLALSAQQGSCLALSTVKPLWIQELQKSYDSDPQCQNIISQILLDPAAHQQFEWDKGLLMYNGKLYVGSNNGLRDKLVQTLHASAVGAHSGQRDCWQRLKTLFYWPTMKLDVIRIIQARDTCQRFKSEHVHYPGLLQPLPVPHLAWTHVTMDFIQSLPESQDYDTVMVVIDKLTKVGHFLVLAHQFIAKQVAQLFLDHIFRLRGLPESIVSDRDKIFTSTFWWLALAKWWYNSSYHSSLQMTPFEALYGYQPIPLPLGPYFDTIIATTSQLLQEKLGDLQQHQRSPNKGTTKDEVEAKVGPVAYHLALPTGAKIHPVFHISLLKRKLGPLQPISATLPEIDNSDQCTLQPESILRRRVIMRNGQSVIQYLIKWYQLDKKEVSWEDMDFIQA</sequence>
<dbReference type="InterPro" id="IPR041577">
    <property type="entry name" value="RT_RNaseH_2"/>
</dbReference>
<name>A0ABM4V3E5_COFAR</name>
<dbReference type="InterPro" id="IPR043128">
    <property type="entry name" value="Rev_trsase/Diguanyl_cyclase"/>
</dbReference>
<dbReference type="PROSITE" id="PS50994">
    <property type="entry name" value="INTEGRASE"/>
    <property type="match status" value="1"/>
</dbReference>
<keyword evidence="2" id="KW-0808">Transferase</keyword>
<dbReference type="PROSITE" id="PS00141">
    <property type="entry name" value="ASP_PROTEASE"/>
    <property type="match status" value="1"/>
</dbReference>
<evidence type="ECO:0000256" key="1">
    <source>
        <dbReference type="ARBA" id="ARBA00022670"/>
    </source>
</evidence>
<dbReference type="InterPro" id="IPR012337">
    <property type="entry name" value="RNaseH-like_sf"/>
</dbReference>
<dbReference type="Gene3D" id="3.10.10.10">
    <property type="entry name" value="HIV Type 1 Reverse Transcriptase, subunit A, domain 1"/>
    <property type="match status" value="1"/>
</dbReference>
<feature type="domain" description="Chromo" evidence="17">
    <location>
        <begin position="1075"/>
        <end position="1118"/>
    </location>
</feature>
<evidence type="ECO:0000313" key="19">
    <source>
        <dbReference type="Proteomes" id="UP001652660"/>
    </source>
</evidence>
<keyword evidence="7" id="KW-0255">Endonuclease</keyword>